<comment type="caution">
    <text evidence="6">The sequence shown here is derived from an EMBL/GenBank/DDBJ whole genome shotgun (WGS) entry which is preliminary data.</text>
</comment>
<evidence type="ECO:0000256" key="3">
    <source>
        <dbReference type="SAM" id="MobiDB-lite"/>
    </source>
</evidence>
<name>A0ABU2C7X1_9BURK</name>
<dbReference type="InterPro" id="IPR008707">
    <property type="entry name" value="B-propeller_PilY1"/>
</dbReference>
<evidence type="ECO:0000256" key="4">
    <source>
        <dbReference type="SAM" id="SignalP"/>
    </source>
</evidence>
<feature type="signal peptide" evidence="4">
    <location>
        <begin position="1"/>
        <end position="25"/>
    </location>
</feature>
<evidence type="ECO:0000259" key="5">
    <source>
        <dbReference type="Pfam" id="PF05567"/>
    </source>
</evidence>
<dbReference type="RefSeq" id="WP_310373075.1">
    <property type="nucleotide sequence ID" value="NZ_JAVDXT010000002.1"/>
</dbReference>
<evidence type="ECO:0000256" key="2">
    <source>
        <dbReference type="ARBA" id="ARBA00022837"/>
    </source>
</evidence>
<keyword evidence="2" id="KW-0106">Calcium</keyword>
<keyword evidence="7" id="KW-1185">Reference proteome</keyword>
<accession>A0ABU2C7X1</accession>
<evidence type="ECO:0000313" key="7">
    <source>
        <dbReference type="Proteomes" id="UP001180487"/>
    </source>
</evidence>
<evidence type="ECO:0000313" key="6">
    <source>
        <dbReference type="EMBL" id="MDR7377401.1"/>
    </source>
</evidence>
<feature type="region of interest" description="Disordered" evidence="3">
    <location>
        <begin position="470"/>
        <end position="501"/>
    </location>
</feature>
<reference evidence="6 7" key="1">
    <citation type="submission" date="2023-07" db="EMBL/GenBank/DDBJ databases">
        <title>Sorghum-associated microbial communities from plants grown in Nebraska, USA.</title>
        <authorList>
            <person name="Schachtman D."/>
        </authorList>
    </citation>
    <scope>NUCLEOTIDE SEQUENCE [LARGE SCALE GENOMIC DNA]</scope>
    <source>
        <strain evidence="6 7">BE313</strain>
    </source>
</reference>
<dbReference type="Pfam" id="PF05567">
    <property type="entry name" value="T4P_PilY1"/>
    <property type="match status" value="1"/>
</dbReference>
<feature type="chain" id="PRO_5045843025" evidence="4">
    <location>
        <begin position="26"/>
        <end position="1709"/>
    </location>
</feature>
<keyword evidence="4" id="KW-0732">Signal</keyword>
<gene>
    <name evidence="6" type="ORF">J2X19_002080</name>
</gene>
<feature type="domain" description="PilY1 beta-propeller" evidence="5">
    <location>
        <begin position="1096"/>
        <end position="1498"/>
    </location>
</feature>
<sequence>MLKVRNFCKSLFITIAMWGILPAQATPVDVSAPRPLVPPNVTTSSNRPMIMLAASKDHSMFGPVYTDFEDLDDDGTIDTTFKPTFKYYGYFDPTKCYAYDNTSKQFNPAASSIIITSTVTTNGVTRTLERYTCTSAQSYWSGNFLNWSTMTRLDVVRKMLYGGTRSTDATGNTVLERAKLNWDAHSFVKYYRGTDIRDYTPFTTAALTKTTGSNPNVYAGLSICNLGTNDSTTASPNPPIMRMVKGNVRFWATVEYEVCQWRDTYNSGTFGPKLARYYRNSDIDGISHEVTIPSIARDGATYSSIGPELTVRVKVCDPAFIGEERCQAFPSNSTTNLKPYGLFQEFGYAAAGTAARAEFGVITGNYSENYTAGTLRKNMGDFADEINPSTGIFCHSASSGCATTLAAPDGRTTGIGAIKTFDSILLNDRTSRSYGSSGTPSSVSQGSLSSWGNPIGEMLVQALQYYSYDGSTPSPTNPSTTTKDTALGLPTRAWSDPLSNTNTTRNSLYGNSICRPLNTLLLSSSSLSFDGQAATPFATLPNRTGDIASYTNTVGATEGINNSLRSIGSVTGGYGDSCSAKNVVNLSDVSGICPETPAMGGTYQVAGAALYGNTSKIRTVATPPSDLQYVKNALKVKTLAASLTGGAPRIDVLVPGTGTSASNPAKYVYITPESLQGGGGISAPLTFASISASATHGAFIVTWNDILMGGDYDMDIVGYLRYDIITNSTTPVSYDIKITTDIPGVCGGGAGTHGFSIIGVKNLLNADANGRYLTHQHYNSGTLSGMPATSQYLCGDNTYRNLTSPANTTYRNLTLTSPAFAGAYSATVCNVTGTGATGDPDIPTAAAYCTVKDVDYPVSLTFHMDGASDALIKDPLFYAAKYGSFDSSTKNNNNTYTDLALPPSVDSWDKVKSDGSLGADGVPDNYFLARRPDLLEAQLRKALDSLAKNANSAPATTSGQLAEGSYKYVAKFDSTTVTGDVAAYKLLSSGAFDSNPTWEAGESLKIRASTDYVSPNRPGNSRQIITNFGNKSTTNTAAAMRFRWADLPAGYVTQMTTSSTNTLSTTNAALVLNYMRGDQSLESASTGLRERGDNLLGPIVNATPWVQAPPSANFLEYQSPGYTAFANNSVNVAREKLLWVSANDGMLHAFCAEGGGTVCPTGGSELFAYVPGMLANRLAEIPLQRGIVGRTRLQGANFTLDATETQPDSTVWAYVDGSPFTADVKTNIVAATSTTVETGTWKTMAFSSLGRGGRGIFALDVTNISTLAAAESNPNSIFQWQFTRDDDDDLGYLVGDIGTNTNTRQANPVVKLNNGKFGLLLGNGYRSANGKAALFILFVDGPSITSGWTGQYVKIVADAGPNNGLMGVTWLDRDNNGTADAVYAGDLKGNLWKFDISSTVSTANWDVAYKGTGTPAVNRPLFTAQNSVTTGNVTTVTPLPIVAAPEYVYPAFDGLIINFGTGNALETGDFPKTSVPQRIFGLWDRPAFSSTDQNGTGPMIQPDLSTLVTRAYARSSTGVVTATPNSTTGGVSTYTAIDWTSKDGWYFNFPGASPPPNTPNLSEMLLADPDVQAGYLLFPTVRQKVGTESCNNTPDVTLYIIDPIAGIPTRKAQGLASDGTLIAGTPVISQKWVTVTNRSTATYKPQTCVAGEAGCNNVNATTGIGEKDATCPPGSKALSSESGSESRTLCYNPLGRVQWREIPGLRTDQ</sequence>
<feature type="region of interest" description="Disordered" evidence="3">
    <location>
        <begin position="1665"/>
        <end position="1687"/>
    </location>
</feature>
<organism evidence="6 7">
    <name type="scientific">Rhodoferax ferrireducens</name>
    <dbReference type="NCBI Taxonomy" id="192843"/>
    <lineage>
        <taxon>Bacteria</taxon>
        <taxon>Pseudomonadati</taxon>
        <taxon>Pseudomonadota</taxon>
        <taxon>Betaproteobacteria</taxon>
        <taxon>Burkholderiales</taxon>
        <taxon>Comamonadaceae</taxon>
        <taxon>Rhodoferax</taxon>
    </lineage>
</organism>
<protein>
    <submittedName>
        <fullName evidence="6">Type IV pilus assembly protein PilY1</fullName>
    </submittedName>
</protein>
<keyword evidence="1" id="KW-0479">Metal-binding</keyword>
<proteinExistence type="predicted"/>
<feature type="compositionally biased region" description="Low complexity" evidence="3">
    <location>
        <begin position="471"/>
        <end position="482"/>
    </location>
</feature>
<dbReference type="Proteomes" id="UP001180487">
    <property type="component" value="Unassembled WGS sequence"/>
</dbReference>
<dbReference type="EMBL" id="JAVDXT010000002">
    <property type="protein sequence ID" value="MDR7377401.1"/>
    <property type="molecule type" value="Genomic_DNA"/>
</dbReference>
<evidence type="ECO:0000256" key="1">
    <source>
        <dbReference type="ARBA" id="ARBA00022723"/>
    </source>
</evidence>